<name>A0A0M0K6U4_9EUKA</name>
<reference evidence="3" key="1">
    <citation type="journal article" date="2015" name="PLoS Genet.">
        <title>Genome Sequence and Transcriptome Analyses of Chrysochromulina tobin: Metabolic Tools for Enhanced Algal Fitness in the Prominent Order Prymnesiales (Haptophyceae).</title>
        <authorList>
            <person name="Hovde B.T."/>
            <person name="Deodato C.R."/>
            <person name="Hunsperger H.M."/>
            <person name="Ryken S.A."/>
            <person name="Yost W."/>
            <person name="Jha R.K."/>
            <person name="Patterson J."/>
            <person name="Monnat R.J. Jr."/>
            <person name="Barlow S.B."/>
            <person name="Starkenburg S.R."/>
            <person name="Cattolico R.A."/>
        </authorList>
    </citation>
    <scope>NUCLEOTIDE SEQUENCE</scope>
    <source>
        <strain evidence="3">CCMP291</strain>
    </source>
</reference>
<dbReference type="EMBL" id="JWZX01001193">
    <property type="protein sequence ID" value="KOO34520.1"/>
    <property type="molecule type" value="Genomic_DNA"/>
</dbReference>
<accession>A0A0M0K6U4</accession>
<sequence>MAAMLRWLKPVVEVDEAVRATLKTIPCIWLPDRSEIEVSYSKLEGTLRKVPSGRVTGRFYAPRECVRRDPAGLVDSFKKTVTEEVVKLVARARIRIRCLSSYYEGHGLERFFEVVGVAAEPQLEHLVAILTAAGESGEPCPTSLTAVYRVFGSLAFSDQEQRREHDDLQEDDEDEEEEAAGGRVAQRKRDLSIGEQIAQAVGEAAVFPTANGRWSRLSDVYFFSTGSLIEDAAVRWSALANAHALECRPPGPPYDAHRLKQLHKSENRPENFVKDLEANLLTFYSNVLQLQPIARFVRQAISAPDAREVPVNSSLRVNAKRSKPL</sequence>
<keyword evidence="3" id="KW-1185">Reference proteome</keyword>
<evidence type="ECO:0000313" key="3">
    <source>
        <dbReference type="Proteomes" id="UP000037460"/>
    </source>
</evidence>
<feature type="region of interest" description="Disordered" evidence="1">
    <location>
        <begin position="159"/>
        <end position="187"/>
    </location>
</feature>
<protein>
    <submittedName>
        <fullName evidence="2">Uncharacterized protein</fullName>
    </submittedName>
</protein>
<evidence type="ECO:0000313" key="2">
    <source>
        <dbReference type="EMBL" id="KOO34520.1"/>
    </source>
</evidence>
<evidence type="ECO:0000256" key="1">
    <source>
        <dbReference type="SAM" id="MobiDB-lite"/>
    </source>
</evidence>
<feature type="compositionally biased region" description="Acidic residues" evidence="1">
    <location>
        <begin position="167"/>
        <end position="179"/>
    </location>
</feature>
<comment type="caution">
    <text evidence="2">The sequence shown here is derived from an EMBL/GenBank/DDBJ whole genome shotgun (WGS) entry which is preliminary data.</text>
</comment>
<organism evidence="2 3">
    <name type="scientific">Chrysochromulina tobinii</name>
    <dbReference type="NCBI Taxonomy" id="1460289"/>
    <lineage>
        <taxon>Eukaryota</taxon>
        <taxon>Haptista</taxon>
        <taxon>Haptophyta</taxon>
        <taxon>Prymnesiophyceae</taxon>
        <taxon>Prymnesiales</taxon>
        <taxon>Chrysochromulinaceae</taxon>
        <taxon>Chrysochromulina</taxon>
    </lineage>
</organism>
<dbReference type="AlphaFoldDB" id="A0A0M0K6U4"/>
<gene>
    <name evidence="2" type="ORF">Ctob_011341</name>
</gene>
<dbReference type="Proteomes" id="UP000037460">
    <property type="component" value="Unassembled WGS sequence"/>
</dbReference>
<proteinExistence type="predicted"/>